<accession>A0A5B2UUX7</accession>
<gene>
    <name evidence="3" type="ORF">F1720_13485</name>
    <name evidence="4" type="ORF">SAMN04490181_3102</name>
</gene>
<sequence length="148" mass="16688">MTITKSITERVFQAIGFEGLALLICTPLLVWITGRPALEMGAVTLAISLLALTWNIIFNSLFDRLKARLQLANSGKTRVLHALLFEGGLILFAVPLIAAWLNISLMQAFILDIGVLLFFLPYTYVYHWGYDVLRDKFLCRSELAREGR</sequence>
<evidence type="ECO:0000256" key="1">
    <source>
        <dbReference type="SAM" id="Phobius"/>
    </source>
</evidence>
<feature type="transmembrane region" description="Helical" evidence="1">
    <location>
        <begin position="107"/>
        <end position="126"/>
    </location>
</feature>
<evidence type="ECO:0000313" key="4">
    <source>
        <dbReference type="EMBL" id="SDV01731.1"/>
    </source>
</evidence>
<protein>
    <submittedName>
        <fullName evidence="3">Multidrug/biocide efflux PACE transporter</fullName>
    </submittedName>
    <submittedName>
        <fullName evidence="4">Uncharacterized membrane protein</fullName>
    </submittedName>
</protein>
<dbReference type="AlphaFoldDB" id="A0A5B2UUX7"/>
<feature type="transmembrane region" description="Helical" evidence="1">
    <location>
        <begin position="40"/>
        <end position="58"/>
    </location>
</feature>
<dbReference type="Proteomes" id="UP000199620">
    <property type="component" value="Chromosome I"/>
</dbReference>
<evidence type="ECO:0000313" key="5">
    <source>
        <dbReference type="Proteomes" id="UP000199620"/>
    </source>
</evidence>
<proteinExistence type="predicted"/>
<dbReference type="NCBIfam" id="NF033664">
    <property type="entry name" value="PACE_transport"/>
    <property type="match status" value="1"/>
</dbReference>
<dbReference type="Pfam" id="PF05232">
    <property type="entry name" value="BTP"/>
    <property type="match status" value="2"/>
</dbReference>
<dbReference type="RefSeq" id="WP_032862591.1">
    <property type="nucleotide sequence ID" value="NZ_BMNU01000002.1"/>
</dbReference>
<evidence type="ECO:0000259" key="2">
    <source>
        <dbReference type="Pfam" id="PF05232"/>
    </source>
</evidence>
<dbReference type="EMBL" id="VUOL01000006">
    <property type="protein sequence ID" value="KAA2230258.1"/>
    <property type="molecule type" value="Genomic_DNA"/>
</dbReference>
<keyword evidence="1" id="KW-1133">Transmembrane helix</keyword>
<dbReference type="Proteomes" id="UP000325296">
    <property type="component" value="Unassembled WGS sequence"/>
</dbReference>
<feature type="transmembrane region" description="Helical" evidence="1">
    <location>
        <begin position="79"/>
        <end position="101"/>
    </location>
</feature>
<reference evidence="4 5" key="1">
    <citation type="submission" date="2016-10" db="EMBL/GenBank/DDBJ databases">
        <authorList>
            <person name="Varghese N."/>
            <person name="Submissions S."/>
        </authorList>
    </citation>
    <scope>NUCLEOTIDE SEQUENCE [LARGE SCALE GENOMIC DNA]</scope>
    <source>
        <strain evidence="4 5">BS2771</strain>
    </source>
</reference>
<organism evidence="3 6">
    <name type="scientific">Pseudomonas brenneri</name>
    <dbReference type="NCBI Taxonomy" id="129817"/>
    <lineage>
        <taxon>Bacteria</taxon>
        <taxon>Pseudomonadati</taxon>
        <taxon>Pseudomonadota</taxon>
        <taxon>Gammaproteobacteria</taxon>
        <taxon>Pseudomonadales</taxon>
        <taxon>Pseudomonadaceae</taxon>
        <taxon>Pseudomonas</taxon>
    </lineage>
</organism>
<keyword evidence="1" id="KW-0812">Transmembrane</keyword>
<dbReference type="EMBL" id="LT629800">
    <property type="protein sequence ID" value="SDV01731.1"/>
    <property type="molecule type" value="Genomic_DNA"/>
</dbReference>
<dbReference type="OrthoDB" id="1631120at2"/>
<feature type="domain" description="Chlorhexidine efflux transporter" evidence="2">
    <location>
        <begin position="5"/>
        <end position="68"/>
    </location>
</feature>
<keyword evidence="1" id="KW-0472">Membrane</keyword>
<feature type="domain" description="Chlorhexidine efflux transporter" evidence="2">
    <location>
        <begin position="76"/>
        <end position="134"/>
    </location>
</feature>
<dbReference type="InterPro" id="IPR058208">
    <property type="entry name" value="PACE"/>
</dbReference>
<reference evidence="3 6" key="2">
    <citation type="submission" date="2019-09" db="EMBL/GenBank/DDBJ databases">
        <title>Draft genome sequence of Pseudomonas brenneri CCUG 51514(T).</title>
        <authorList>
            <person name="Tunovic T."/>
            <person name="Pineiro-Iglesias B."/>
            <person name="Unosson C."/>
            <person name="Inganas E."/>
            <person name="Ohlen M."/>
            <person name="Cardew S."/>
            <person name="Jensie-Markopoulos S."/>
            <person name="Salva-Serra F."/>
            <person name="Jaen-Luchoro D."/>
            <person name="Svensson-Stadler L."/>
            <person name="Chun J."/>
            <person name="Moore E."/>
        </authorList>
    </citation>
    <scope>NUCLEOTIDE SEQUENCE [LARGE SCALE GENOMIC DNA]</scope>
    <source>
        <strain evidence="3 6">CCUG 51514</strain>
    </source>
</reference>
<name>A0A5B2UUX7_9PSED</name>
<dbReference type="InterPro" id="IPR007896">
    <property type="entry name" value="BTP_bacteria"/>
</dbReference>
<keyword evidence="5" id="KW-1185">Reference proteome</keyword>
<feature type="transmembrane region" description="Helical" evidence="1">
    <location>
        <begin position="12"/>
        <end position="34"/>
    </location>
</feature>
<dbReference type="NCBIfam" id="NF033665">
    <property type="entry name" value="PACE_efflu_PCE"/>
    <property type="match status" value="1"/>
</dbReference>
<evidence type="ECO:0000313" key="6">
    <source>
        <dbReference type="Proteomes" id="UP000325296"/>
    </source>
</evidence>
<evidence type="ECO:0000313" key="3">
    <source>
        <dbReference type="EMBL" id="KAA2230258.1"/>
    </source>
</evidence>